<dbReference type="InterPro" id="IPR002586">
    <property type="entry name" value="CobQ/CobB/MinD/ParA_Nub-bd_dom"/>
</dbReference>
<evidence type="ECO:0000259" key="1">
    <source>
        <dbReference type="Pfam" id="PF01656"/>
    </source>
</evidence>
<dbReference type="EMBL" id="MTSE01000028">
    <property type="protein sequence ID" value="OUJ69915.1"/>
    <property type="molecule type" value="Genomic_DNA"/>
</dbReference>
<sequence>MIYVVGGYKGGSGKTTTATNLAVFLLHQKRRILYCDGDVQGTASLFNEVRRDFSGQPPLELVALSGAKLHQQLLPISRDYDDVVVDVGGTDSTSQRAALTIADTYLTPFPPRAADLWTSQKVDELIGQAQEVNPKLRAFSFISRSDTYGLSGAAGQNAAAYLSNLVHITFLPLVIGNRIVFDRALALGLSVLELTPPDTKATFEVNSLFNHLQLLTREKT</sequence>
<evidence type="ECO:0000313" key="3">
    <source>
        <dbReference type="Proteomes" id="UP000194873"/>
    </source>
</evidence>
<dbReference type="PANTHER" id="PTHR13696:SF99">
    <property type="entry name" value="COBYRINIC ACID AC-DIAMIDE SYNTHASE"/>
    <property type="match status" value="1"/>
</dbReference>
<proteinExistence type="predicted"/>
<dbReference type="AlphaFoldDB" id="A0A243W7Y5"/>
<comment type="caution">
    <text evidence="2">The sequence shown here is derived from an EMBL/GenBank/DDBJ whole genome shotgun (WGS) entry which is preliminary data.</text>
</comment>
<dbReference type="InterPro" id="IPR027417">
    <property type="entry name" value="P-loop_NTPase"/>
</dbReference>
<gene>
    <name evidence="2" type="ORF">BXP70_25580</name>
</gene>
<dbReference type="Pfam" id="PF01656">
    <property type="entry name" value="CbiA"/>
    <property type="match status" value="1"/>
</dbReference>
<dbReference type="SUPFAM" id="SSF52540">
    <property type="entry name" value="P-loop containing nucleoside triphosphate hydrolases"/>
    <property type="match status" value="1"/>
</dbReference>
<accession>A0A243W7Y5</accession>
<organism evidence="2 3">
    <name type="scientific">Hymenobacter crusticola</name>
    <dbReference type="NCBI Taxonomy" id="1770526"/>
    <lineage>
        <taxon>Bacteria</taxon>
        <taxon>Pseudomonadati</taxon>
        <taxon>Bacteroidota</taxon>
        <taxon>Cytophagia</taxon>
        <taxon>Cytophagales</taxon>
        <taxon>Hymenobacteraceae</taxon>
        <taxon>Hymenobacter</taxon>
    </lineage>
</organism>
<dbReference type="PIRSF" id="PIRSF009320">
    <property type="entry name" value="Nuc_binding_HP_1000"/>
    <property type="match status" value="1"/>
</dbReference>
<dbReference type="Gene3D" id="3.40.50.300">
    <property type="entry name" value="P-loop containing nucleotide triphosphate hydrolases"/>
    <property type="match status" value="1"/>
</dbReference>
<keyword evidence="3" id="KW-1185">Reference proteome</keyword>
<reference evidence="2 3" key="1">
    <citation type="submission" date="2017-01" db="EMBL/GenBank/DDBJ databases">
        <title>A new Hymenobacter.</title>
        <authorList>
            <person name="Liang Y."/>
            <person name="Feng F."/>
        </authorList>
    </citation>
    <scope>NUCLEOTIDE SEQUENCE [LARGE SCALE GENOMIC DNA]</scope>
    <source>
        <strain evidence="2">MIMBbqt21</strain>
    </source>
</reference>
<name>A0A243W7Y5_9BACT</name>
<dbReference type="RefSeq" id="WP_086596964.1">
    <property type="nucleotide sequence ID" value="NZ_MTSE01000028.1"/>
</dbReference>
<dbReference type="OrthoDB" id="69313at2"/>
<dbReference type="Proteomes" id="UP000194873">
    <property type="component" value="Unassembled WGS sequence"/>
</dbReference>
<dbReference type="InterPro" id="IPR050678">
    <property type="entry name" value="DNA_Partitioning_ATPase"/>
</dbReference>
<protein>
    <recommendedName>
        <fullName evidence="1">CobQ/CobB/MinD/ParA nucleotide binding domain-containing protein</fullName>
    </recommendedName>
</protein>
<feature type="domain" description="CobQ/CobB/MinD/ParA nucleotide binding" evidence="1">
    <location>
        <begin position="4"/>
        <end position="89"/>
    </location>
</feature>
<evidence type="ECO:0000313" key="2">
    <source>
        <dbReference type="EMBL" id="OUJ69915.1"/>
    </source>
</evidence>
<dbReference type="CDD" id="cd02042">
    <property type="entry name" value="ParAB_family"/>
    <property type="match status" value="1"/>
</dbReference>
<dbReference type="PANTHER" id="PTHR13696">
    <property type="entry name" value="P-LOOP CONTAINING NUCLEOSIDE TRIPHOSPHATE HYDROLASE"/>
    <property type="match status" value="1"/>
</dbReference>